<proteinExistence type="predicted"/>
<dbReference type="GO" id="GO:0004620">
    <property type="term" value="F:phospholipase activity"/>
    <property type="evidence" value="ECO:0007669"/>
    <property type="project" value="InterPro"/>
</dbReference>
<feature type="transmembrane region" description="Helical" evidence="1">
    <location>
        <begin position="428"/>
        <end position="451"/>
    </location>
</feature>
<keyword evidence="2" id="KW-1185">Reference proteome</keyword>
<dbReference type="SUPFAM" id="SSF52266">
    <property type="entry name" value="SGNH hydrolase"/>
    <property type="match status" value="1"/>
</dbReference>
<dbReference type="PANTHER" id="PTHR21325:SF28">
    <property type="entry name" value="SGNH DOMAIN-CONTAINING PROTEIN"/>
    <property type="match status" value="1"/>
</dbReference>
<reference evidence="2" key="1">
    <citation type="submission" date="2013-12" db="EMBL/GenBank/DDBJ databases">
        <authorList>
            <person name="Aslett M."/>
        </authorList>
    </citation>
    <scope>NUCLEOTIDE SEQUENCE [LARGE SCALE GENOMIC DNA]</scope>
    <source>
        <strain evidence="2">Lindley</strain>
    </source>
</reference>
<dbReference type="PANTHER" id="PTHR21325">
    <property type="entry name" value="PHOSPHOLIPASE B, PLB1"/>
    <property type="match status" value="1"/>
</dbReference>
<evidence type="ECO:0000313" key="3">
    <source>
        <dbReference type="WBParaSite" id="GPLIN_000134500"/>
    </source>
</evidence>
<keyword evidence="1" id="KW-0812">Transmembrane</keyword>
<evidence type="ECO:0000256" key="1">
    <source>
        <dbReference type="SAM" id="Phobius"/>
    </source>
</evidence>
<evidence type="ECO:0000313" key="2">
    <source>
        <dbReference type="Proteomes" id="UP000050741"/>
    </source>
</evidence>
<sequence length="471" mass="52789">MPEKADDDALLQAWQELLALQTNQSAVARRDHPIDDRLLTPLHKCASFPFHAARVKDNDDYYDANVVRMRSSASASTLAPQWVEIYAEIGHLTSVCAEERPPSATVTRTPMDVKELAEEFRNKCTTGRQMPSSTSDPLSLVQMLKSIGARVEAVHGDQPSPHRNLQAWTRAVVDKMRTLRAYATRWKLLLIAPGLHDISYGQSAAALAQDVLQSVQLVRHGLPRRTFLLILRQSNLSFWRSVAKTAAFCSKMLSLWELGRAEDDETAWDVLEARLRAVYGDDEEFHVQVVDILERARPVITTGNFADISPLSSDCVHLSPRGLSLLHLQLWNWLMQPRLRHVHSFVLETRDRDSRASLPFNRFTPPPALRSFVPLLRPPLCPRPHCPFLATARNSISCPRLPLLMPQAIDANQKATFPLRVSVMLSPFSVLLGFSFSFPLLLCLVAMCSVIRHRKCSSIGDNCSGAEVIAL</sequence>
<dbReference type="AlphaFoldDB" id="A0A183BL63"/>
<protein>
    <submittedName>
        <fullName evidence="3">SGNH_hydro domain-containing protein</fullName>
    </submittedName>
</protein>
<name>A0A183BL63_GLOPA</name>
<organism evidence="2 3">
    <name type="scientific">Globodera pallida</name>
    <name type="common">Potato cyst nematode worm</name>
    <name type="synonym">Heterodera pallida</name>
    <dbReference type="NCBI Taxonomy" id="36090"/>
    <lineage>
        <taxon>Eukaryota</taxon>
        <taxon>Metazoa</taxon>
        <taxon>Ecdysozoa</taxon>
        <taxon>Nematoda</taxon>
        <taxon>Chromadorea</taxon>
        <taxon>Rhabditida</taxon>
        <taxon>Tylenchina</taxon>
        <taxon>Tylenchomorpha</taxon>
        <taxon>Tylenchoidea</taxon>
        <taxon>Heteroderidae</taxon>
        <taxon>Heteroderinae</taxon>
        <taxon>Globodera</taxon>
    </lineage>
</organism>
<keyword evidence="1" id="KW-0472">Membrane</keyword>
<reference evidence="2" key="2">
    <citation type="submission" date="2014-05" db="EMBL/GenBank/DDBJ databases">
        <title>The genome and life-stage specific transcriptomes of Globodera pallida elucidate key aspects of plant parasitism by a cyst nematode.</title>
        <authorList>
            <person name="Cotton J.A."/>
            <person name="Lilley C.J."/>
            <person name="Jones L.M."/>
            <person name="Kikuchi T."/>
            <person name="Reid A.J."/>
            <person name="Thorpe P."/>
            <person name="Tsai I.J."/>
            <person name="Beasley H."/>
            <person name="Blok V."/>
            <person name="Cock P.J.A."/>
            <person name="Van den Akker S.E."/>
            <person name="Holroyd N."/>
            <person name="Hunt M."/>
            <person name="Mantelin S."/>
            <person name="Naghra H."/>
            <person name="Pain A."/>
            <person name="Palomares-Rius J.E."/>
            <person name="Zarowiecki M."/>
            <person name="Berriman M."/>
            <person name="Jones J.T."/>
            <person name="Urwin P.E."/>
        </authorList>
    </citation>
    <scope>NUCLEOTIDE SEQUENCE [LARGE SCALE GENOMIC DNA]</scope>
    <source>
        <strain evidence="2">Lindley</strain>
    </source>
</reference>
<dbReference type="WBParaSite" id="GPLIN_000134500">
    <property type="protein sequence ID" value="GPLIN_000134500"/>
    <property type="gene ID" value="GPLIN_000134500"/>
</dbReference>
<accession>A0A183BL63</accession>
<reference evidence="3" key="3">
    <citation type="submission" date="2016-06" db="UniProtKB">
        <authorList>
            <consortium name="WormBaseParasite"/>
        </authorList>
    </citation>
    <scope>IDENTIFICATION</scope>
</reference>
<dbReference type="Proteomes" id="UP000050741">
    <property type="component" value="Unassembled WGS sequence"/>
</dbReference>
<dbReference type="InterPro" id="IPR038885">
    <property type="entry name" value="PLB1"/>
</dbReference>
<dbReference type="GO" id="GO:0006644">
    <property type="term" value="P:phospholipid metabolic process"/>
    <property type="evidence" value="ECO:0007669"/>
    <property type="project" value="TreeGrafter"/>
</dbReference>
<keyword evidence="1" id="KW-1133">Transmembrane helix</keyword>